<evidence type="ECO:0000256" key="3">
    <source>
        <dbReference type="ARBA" id="ARBA00022833"/>
    </source>
</evidence>
<dbReference type="Proteomes" id="UP001194468">
    <property type="component" value="Unassembled WGS sequence"/>
</dbReference>
<reference evidence="7" key="1">
    <citation type="submission" date="2019-10" db="EMBL/GenBank/DDBJ databases">
        <authorList>
            <consortium name="DOE Joint Genome Institute"/>
            <person name="Kuo A."/>
            <person name="Miyauchi S."/>
            <person name="Kiss E."/>
            <person name="Drula E."/>
            <person name="Kohler A."/>
            <person name="Sanchez-Garcia M."/>
            <person name="Andreopoulos B."/>
            <person name="Barry K.W."/>
            <person name="Bonito G."/>
            <person name="Buee M."/>
            <person name="Carver A."/>
            <person name="Chen C."/>
            <person name="Cichocki N."/>
            <person name="Clum A."/>
            <person name="Culley D."/>
            <person name="Crous P.W."/>
            <person name="Fauchery L."/>
            <person name="Girlanda M."/>
            <person name="Hayes R."/>
            <person name="Keri Z."/>
            <person name="LaButti K."/>
            <person name="Lipzen A."/>
            <person name="Lombard V."/>
            <person name="Magnuson J."/>
            <person name="Maillard F."/>
            <person name="Morin E."/>
            <person name="Murat C."/>
            <person name="Nolan M."/>
            <person name="Ohm R."/>
            <person name="Pangilinan J."/>
            <person name="Pereira M."/>
            <person name="Perotto S."/>
            <person name="Peter M."/>
            <person name="Riley R."/>
            <person name="Sitrit Y."/>
            <person name="Stielow B."/>
            <person name="Szollosi G."/>
            <person name="Zifcakova L."/>
            <person name="Stursova M."/>
            <person name="Spatafora J.W."/>
            <person name="Tedersoo L."/>
            <person name="Vaario L.-M."/>
            <person name="Yamada A."/>
            <person name="Yan M."/>
            <person name="Wang P."/>
            <person name="Xu J."/>
            <person name="Bruns T."/>
            <person name="Baldrian P."/>
            <person name="Vilgalys R."/>
            <person name="Henrissat B."/>
            <person name="Grigoriev I.V."/>
            <person name="Hibbett D."/>
            <person name="Nagy L.G."/>
            <person name="Martin F.M."/>
        </authorList>
    </citation>
    <scope>NUCLEOTIDE SEQUENCE</scope>
    <source>
        <strain evidence="7">BED1</strain>
    </source>
</reference>
<gene>
    <name evidence="7" type="ORF">L210DRAFT_3408532</name>
</gene>
<dbReference type="Pfam" id="PF00096">
    <property type="entry name" value="zf-C2H2"/>
    <property type="match status" value="2"/>
</dbReference>
<feature type="domain" description="C2H2-type" evidence="6">
    <location>
        <begin position="90"/>
        <end position="120"/>
    </location>
</feature>
<dbReference type="PANTHER" id="PTHR23235:SF120">
    <property type="entry name" value="KRUPPEL-LIKE FACTOR 15"/>
    <property type="match status" value="1"/>
</dbReference>
<evidence type="ECO:0000313" key="8">
    <source>
        <dbReference type="Proteomes" id="UP001194468"/>
    </source>
</evidence>
<dbReference type="GO" id="GO:0008270">
    <property type="term" value="F:zinc ion binding"/>
    <property type="evidence" value="ECO:0007669"/>
    <property type="project" value="UniProtKB-KW"/>
</dbReference>
<dbReference type="Gene3D" id="3.30.160.60">
    <property type="entry name" value="Classic Zinc Finger"/>
    <property type="match status" value="2"/>
</dbReference>
<evidence type="ECO:0000256" key="2">
    <source>
        <dbReference type="ARBA" id="ARBA00022771"/>
    </source>
</evidence>
<feature type="compositionally biased region" description="Low complexity" evidence="5">
    <location>
        <begin position="12"/>
        <end position="25"/>
    </location>
</feature>
<evidence type="ECO:0000259" key="6">
    <source>
        <dbReference type="PROSITE" id="PS50157"/>
    </source>
</evidence>
<reference evidence="7" key="2">
    <citation type="journal article" date="2020" name="Nat. Commun.">
        <title>Large-scale genome sequencing of mycorrhizal fungi provides insights into the early evolution of symbiotic traits.</title>
        <authorList>
            <person name="Miyauchi S."/>
            <person name="Kiss E."/>
            <person name="Kuo A."/>
            <person name="Drula E."/>
            <person name="Kohler A."/>
            <person name="Sanchez-Garcia M."/>
            <person name="Morin E."/>
            <person name="Andreopoulos B."/>
            <person name="Barry K.W."/>
            <person name="Bonito G."/>
            <person name="Buee M."/>
            <person name="Carver A."/>
            <person name="Chen C."/>
            <person name="Cichocki N."/>
            <person name="Clum A."/>
            <person name="Culley D."/>
            <person name="Crous P.W."/>
            <person name="Fauchery L."/>
            <person name="Girlanda M."/>
            <person name="Hayes R.D."/>
            <person name="Keri Z."/>
            <person name="LaButti K."/>
            <person name="Lipzen A."/>
            <person name="Lombard V."/>
            <person name="Magnuson J."/>
            <person name="Maillard F."/>
            <person name="Murat C."/>
            <person name="Nolan M."/>
            <person name="Ohm R.A."/>
            <person name="Pangilinan J."/>
            <person name="Pereira M.F."/>
            <person name="Perotto S."/>
            <person name="Peter M."/>
            <person name="Pfister S."/>
            <person name="Riley R."/>
            <person name="Sitrit Y."/>
            <person name="Stielow J.B."/>
            <person name="Szollosi G."/>
            <person name="Zifcakova L."/>
            <person name="Stursova M."/>
            <person name="Spatafora J.W."/>
            <person name="Tedersoo L."/>
            <person name="Vaario L.M."/>
            <person name="Yamada A."/>
            <person name="Yan M."/>
            <person name="Wang P."/>
            <person name="Xu J."/>
            <person name="Bruns T."/>
            <person name="Baldrian P."/>
            <person name="Vilgalys R."/>
            <person name="Dunand C."/>
            <person name="Henrissat B."/>
            <person name="Grigoriev I.V."/>
            <person name="Hibbett D."/>
            <person name="Nagy L.G."/>
            <person name="Martin F.M."/>
        </authorList>
    </citation>
    <scope>NUCLEOTIDE SEQUENCE</scope>
    <source>
        <strain evidence="7">BED1</strain>
    </source>
</reference>
<dbReference type="PANTHER" id="PTHR23235">
    <property type="entry name" value="KRUEPPEL-LIKE TRANSCRIPTION FACTOR"/>
    <property type="match status" value="1"/>
</dbReference>
<dbReference type="FunFam" id="3.30.160.60:FF:002343">
    <property type="entry name" value="Zinc finger protein 33A"/>
    <property type="match status" value="1"/>
</dbReference>
<dbReference type="PROSITE" id="PS50157">
    <property type="entry name" value="ZINC_FINGER_C2H2_2"/>
    <property type="match status" value="2"/>
</dbReference>
<comment type="caution">
    <text evidence="7">The sequence shown here is derived from an EMBL/GenBank/DDBJ whole genome shotgun (WGS) entry which is preliminary data.</text>
</comment>
<dbReference type="GO" id="GO:0000981">
    <property type="term" value="F:DNA-binding transcription factor activity, RNA polymerase II-specific"/>
    <property type="evidence" value="ECO:0007669"/>
    <property type="project" value="TreeGrafter"/>
</dbReference>
<feature type="region of interest" description="Disordered" evidence="5">
    <location>
        <begin position="1"/>
        <end position="83"/>
    </location>
</feature>
<accession>A0AAD4BNE8</accession>
<evidence type="ECO:0000256" key="1">
    <source>
        <dbReference type="ARBA" id="ARBA00022723"/>
    </source>
</evidence>
<protein>
    <recommendedName>
        <fullName evidence="6">C2H2-type domain-containing protein</fullName>
    </recommendedName>
</protein>
<dbReference type="PROSITE" id="PS00028">
    <property type="entry name" value="ZINC_FINGER_C2H2_1"/>
    <property type="match status" value="2"/>
</dbReference>
<sequence>MTVVDDSEEPPVVEVSPIIPRVSPPTGEYTFLDASSSSFTAERRGPRIRTAPPVPVPNLTKKSRGRRVPTAGDSAPEGDNNVEGKKGRVYVCKVQDCGKCFSRGEHLKRHIRSIHTHEKPFKCPHPACDKRFNRNDNLLQHLRVHKG</sequence>
<keyword evidence="8" id="KW-1185">Reference proteome</keyword>
<dbReference type="InterPro" id="IPR036236">
    <property type="entry name" value="Znf_C2H2_sf"/>
</dbReference>
<feature type="compositionally biased region" description="Acidic residues" evidence="5">
    <location>
        <begin position="1"/>
        <end position="11"/>
    </location>
</feature>
<evidence type="ECO:0000313" key="7">
    <source>
        <dbReference type="EMBL" id="KAF8435658.1"/>
    </source>
</evidence>
<feature type="non-terminal residue" evidence="7">
    <location>
        <position position="1"/>
    </location>
</feature>
<dbReference type="SUPFAM" id="SSF57667">
    <property type="entry name" value="beta-beta-alpha zinc fingers"/>
    <property type="match status" value="1"/>
</dbReference>
<evidence type="ECO:0000256" key="4">
    <source>
        <dbReference type="PROSITE-ProRule" id="PRU00042"/>
    </source>
</evidence>
<dbReference type="EMBL" id="WHUW01000024">
    <property type="protein sequence ID" value="KAF8435658.1"/>
    <property type="molecule type" value="Genomic_DNA"/>
</dbReference>
<dbReference type="AlphaFoldDB" id="A0AAD4BNE8"/>
<organism evidence="7 8">
    <name type="scientific">Boletus edulis BED1</name>
    <dbReference type="NCBI Taxonomy" id="1328754"/>
    <lineage>
        <taxon>Eukaryota</taxon>
        <taxon>Fungi</taxon>
        <taxon>Dikarya</taxon>
        <taxon>Basidiomycota</taxon>
        <taxon>Agaricomycotina</taxon>
        <taxon>Agaricomycetes</taxon>
        <taxon>Agaricomycetidae</taxon>
        <taxon>Boletales</taxon>
        <taxon>Boletineae</taxon>
        <taxon>Boletaceae</taxon>
        <taxon>Boletoideae</taxon>
        <taxon>Boletus</taxon>
    </lineage>
</organism>
<dbReference type="InterPro" id="IPR013087">
    <property type="entry name" value="Znf_C2H2_type"/>
</dbReference>
<dbReference type="SMART" id="SM00355">
    <property type="entry name" value="ZnF_C2H2"/>
    <property type="match status" value="2"/>
</dbReference>
<keyword evidence="3" id="KW-0862">Zinc</keyword>
<dbReference type="GO" id="GO:0000978">
    <property type="term" value="F:RNA polymerase II cis-regulatory region sequence-specific DNA binding"/>
    <property type="evidence" value="ECO:0007669"/>
    <property type="project" value="TreeGrafter"/>
</dbReference>
<keyword evidence="1" id="KW-0479">Metal-binding</keyword>
<feature type="domain" description="C2H2-type" evidence="6">
    <location>
        <begin position="121"/>
        <end position="147"/>
    </location>
</feature>
<evidence type="ECO:0000256" key="5">
    <source>
        <dbReference type="SAM" id="MobiDB-lite"/>
    </source>
</evidence>
<keyword evidence="2 4" id="KW-0863">Zinc-finger</keyword>
<name>A0AAD4BNE8_BOLED</name>
<proteinExistence type="predicted"/>